<sequence>MSRKAPTPPPYKPGDTVKRPAAPPPPPPPTNEQASFYLILKSVNGQHEKQHKHAVLISSGL</sequence>
<evidence type="ECO:0000256" key="1">
    <source>
        <dbReference type="SAM" id="MobiDB-lite"/>
    </source>
</evidence>
<proteinExistence type="predicted"/>
<keyword evidence="3" id="KW-1185">Reference proteome</keyword>
<feature type="region of interest" description="Disordered" evidence="1">
    <location>
        <begin position="1"/>
        <end position="34"/>
    </location>
</feature>
<feature type="compositionally biased region" description="Pro residues" evidence="1">
    <location>
        <begin position="21"/>
        <end position="30"/>
    </location>
</feature>
<evidence type="ECO:0000313" key="3">
    <source>
        <dbReference type="Proteomes" id="UP000019439"/>
    </source>
</evidence>
<dbReference type="Proteomes" id="UP000019439">
    <property type="component" value="Chromosome"/>
</dbReference>
<accession>A0ABM5Q453</accession>
<protein>
    <submittedName>
        <fullName evidence="2">Uncharacterized protein</fullName>
    </submittedName>
</protein>
<evidence type="ECO:0000313" key="2">
    <source>
        <dbReference type="EMBL" id="AHK21994.1"/>
    </source>
</evidence>
<reference evidence="2 3" key="1">
    <citation type="journal article" date="2014" name="Genome Announc.">
        <title>Genome Sequence of Yersinia similis Y228T, a Member of the Yersinia pseudotuberculosis Complex.</title>
        <authorList>
            <person name="Sprague L.D."/>
            <person name="Neubauer H."/>
        </authorList>
    </citation>
    <scope>NUCLEOTIDE SEQUENCE [LARGE SCALE GENOMIC DNA]</scope>
    <source>
        <strain evidence="2 3">228</strain>
    </source>
</reference>
<dbReference type="EMBL" id="CP007230">
    <property type="protein sequence ID" value="AHK21994.1"/>
    <property type="molecule type" value="Genomic_DNA"/>
</dbReference>
<feature type="compositionally biased region" description="Pro residues" evidence="1">
    <location>
        <begin position="1"/>
        <end position="12"/>
    </location>
</feature>
<gene>
    <name evidence="2" type="ORF">BF17_16650</name>
</gene>
<organism evidence="2 3">
    <name type="scientific">Yersinia similis</name>
    <dbReference type="NCBI Taxonomy" id="367190"/>
    <lineage>
        <taxon>Bacteria</taxon>
        <taxon>Pseudomonadati</taxon>
        <taxon>Pseudomonadota</taxon>
        <taxon>Gammaproteobacteria</taxon>
        <taxon>Enterobacterales</taxon>
        <taxon>Yersiniaceae</taxon>
        <taxon>Yersinia</taxon>
    </lineage>
</organism>
<name>A0ABM5Q453_9GAMM</name>